<feature type="domain" description="Glycosyl hydrolase-like 10" evidence="2">
    <location>
        <begin position="37"/>
        <end position="349"/>
    </location>
</feature>
<comment type="caution">
    <text evidence="3">The sequence shown here is derived from an EMBL/GenBank/DDBJ whole genome shotgun (WGS) entry which is preliminary data.</text>
</comment>
<reference evidence="3" key="1">
    <citation type="submission" date="2021-12" db="EMBL/GenBank/DDBJ databases">
        <authorList>
            <person name="Rodrigo-Torres L."/>
            <person name="Arahal R. D."/>
            <person name="Lucena T."/>
        </authorList>
    </citation>
    <scope>NUCLEOTIDE SEQUENCE</scope>
    <source>
        <strain evidence="3">CECT 8858</strain>
    </source>
</reference>
<dbReference type="PANTHER" id="PTHR43405">
    <property type="entry name" value="GLYCOSYL HYDROLASE DIGH"/>
    <property type="match status" value="1"/>
</dbReference>
<dbReference type="Pfam" id="PF02638">
    <property type="entry name" value="GHL10"/>
    <property type="match status" value="1"/>
</dbReference>
<dbReference type="PROSITE" id="PS51257">
    <property type="entry name" value="PROKAR_LIPOPROTEIN"/>
    <property type="match status" value="1"/>
</dbReference>
<dbReference type="Gene3D" id="2.60.40.10">
    <property type="entry name" value="Immunoglobulins"/>
    <property type="match status" value="1"/>
</dbReference>
<dbReference type="Proteomes" id="UP000837932">
    <property type="component" value="Unassembled WGS sequence"/>
</dbReference>
<evidence type="ECO:0000256" key="1">
    <source>
        <dbReference type="ARBA" id="ARBA00022729"/>
    </source>
</evidence>
<dbReference type="InterPro" id="IPR013783">
    <property type="entry name" value="Ig-like_fold"/>
</dbReference>
<dbReference type="InterPro" id="IPR017853">
    <property type="entry name" value="GH"/>
</dbReference>
<organism evidence="3 4">
    <name type="scientific">Emticicia aquatica</name>
    <dbReference type="NCBI Taxonomy" id="1681835"/>
    <lineage>
        <taxon>Bacteria</taxon>
        <taxon>Pseudomonadati</taxon>
        <taxon>Bacteroidota</taxon>
        <taxon>Cytophagia</taxon>
        <taxon>Cytophagales</taxon>
        <taxon>Leadbetterellaceae</taxon>
        <taxon>Emticicia</taxon>
    </lineage>
</organism>
<dbReference type="RefSeq" id="WP_238804168.1">
    <property type="nucleotide sequence ID" value="NZ_CAKLPY010000001.1"/>
</dbReference>
<dbReference type="PANTHER" id="PTHR43405:SF1">
    <property type="entry name" value="GLYCOSYL HYDROLASE DIGH"/>
    <property type="match status" value="1"/>
</dbReference>
<evidence type="ECO:0000259" key="2">
    <source>
        <dbReference type="Pfam" id="PF02638"/>
    </source>
</evidence>
<accession>A0ABM9AL20</accession>
<protein>
    <recommendedName>
        <fullName evidence="2">Glycosyl hydrolase-like 10 domain-containing protein</fullName>
    </recommendedName>
</protein>
<sequence length="516" mass="59731">MHFKKAAFCLIIYAFLSGCSKKVTQQVVSKPTGPKREFRAVWVATIDNIDWPSRKGLSSESQQQDFRNILDKQKSFGMNAVLVQVRAAADAFYARSKEPWSEWLTGEQGKAPNPYYDPMTFMIQESHQRGMEFHAWLNMNRGAHKVSKSIINDHITKTKPEWFITYDGYKLFNLGIPEVRNYITDIVVNIVKNYDIDGIHFDDYFYPYSVPNEKLHDENTFKKYNTGFKNIEDWRRNNVDLVVKNVSDAIKKEKPKVKFGISPSSVWRNASTDPSGSASQGGQPSYDNLYADTRKWVKEGWLDYITPQIYFSFEFDKVPYKTMTDWWTKNSFGRHLYIGHGVYRVKAGSKEIGWEKANQIPRQIRYNRTKPQISGSIFFSSKPLINNELSVGDSLKKLYYYPALTPTMPWKDKIPPNAPQNLKIRKMPDLGVSISWELPSNPPKDGDEVSAFVVYRFEEDEPINLENPARILQIVRNEGLLTCIDKNRNQEKTYVYVVTALDRLQNESVMSNTVKF</sequence>
<dbReference type="Gene3D" id="3.20.20.80">
    <property type="entry name" value="Glycosidases"/>
    <property type="match status" value="1"/>
</dbReference>
<keyword evidence="1" id="KW-0732">Signal</keyword>
<evidence type="ECO:0000313" key="4">
    <source>
        <dbReference type="Proteomes" id="UP000837932"/>
    </source>
</evidence>
<evidence type="ECO:0000313" key="3">
    <source>
        <dbReference type="EMBL" id="CAH0994419.1"/>
    </source>
</evidence>
<name>A0ABM9AL20_9BACT</name>
<gene>
    <name evidence="3" type="ORF">EMA8858_00529</name>
</gene>
<proteinExistence type="predicted"/>
<dbReference type="InterPro" id="IPR003790">
    <property type="entry name" value="GHL10"/>
</dbReference>
<dbReference type="InterPro" id="IPR052177">
    <property type="entry name" value="Divisome_Glycosyl_Hydrolase"/>
</dbReference>
<keyword evidence="4" id="KW-1185">Reference proteome</keyword>
<dbReference type="SUPFAM" id="SSF51445">
    <property type="entry name" value="(Trans)glycosidases"/>
    <property type="match status" value="1"/>
</dbReference>
<dbReference type="EMBL" id="CAKLPY010000001">
    <property type="protein sequence ID" value="CAH0994419.1"/>
    <property type="molecule type" value="Genomic_DNA"/>
</dbReference>
<dbReference type="SUPFAM" id="SSF49265">
    <property type="entry name" value="Fibronectin type III"/>
    <property type="match status" value="1"/>
</dbReference>
<dbReference type="InterPro" id="IPR036116">
    <property type="entry name" value="FN3_sf"/>
</dbReference>